<evidence type="ECO:0000256" key="3">
    <source>
        <dbReference type="ARBA" id="ARBA00022964"/>
    </source>
</evidence>
<dbReference type="GO" id="GO:0031418">
    <property type="term" value="F:L-ascorbic acid binding"/>
    <property type="evidence" value="ECO:0007669"/>
    <property type="project" value="UniProtKB-KW"/>
</dbReference>
<evidence type="ECO:0000256" key="5">
    <source>
        <dbReference type="SAM" id="MobiDB-lite"/>
    </source>
</evidence>
<evidence type="ECO:0000313" key="7">
    <source>
        <dbReference type="EMBL" id="KAA3674525.1"/>
    </source>
</evidence>
<accession>A0A5J4NGA4</accession>
<evidence type="ECO:0000256" key="1">
    <source>
        <dbReference type="ARBA" id="ARBA00001961"/>
    </source>
</evidence>
<dbReference type="Pfam" id="PF10637">
    <property type="entry name" value="Ofd1_CTDD"/>
    <property type="match status" value="1"/>
</dbReference>
<evidence type="ECO:0000259" key="6">
    <source>
        <dbReference type="SMART" id="SM00702"/>
    </source>
</evidence>
<evidence type="ECO:0000256" key="4">
    <source>
        <dbReference type="ARBA" id="ARBA00023002"/>
    </source>
</evidence>
<reference evidence="7 8" key="1">
    <citation type="journal article" date="2019" name="Gigascience">
        <title>Whole-genome sequence of the oriental lung fluke Paragonimus westermani.</title>
        <authorList>
            <person name="Oey H."/>
            <person name="Zakrzewski M."/>
            <person name="Narain K."/>
            <person name="Devi K.R."/>
            <person name="Agatsuma T."/>
            <person name="Nawaratna S."/>
            <person name="Gobert G.N."/>
            <person name="Jones M.K."/>
            <person name="Ragan M.A."/>
            <person name="McManus D.P."/>
            <person name="Krause L."/>
        </authorList>
    </citation>
    <scope>NUCLEOTIDE SEQUENCE [LARGE SCALE GENOMIC DNA]</scope>
    <source>
        <strain evidence="7 8">IND2009</strain>
    </source>
</reference>
<dbReference type="GO" id="GO:0005506">
    <property type="term" value="F:iron ion binding"/>
    <property type="evidence" value="ECO:0007669"/>
    <property type="project" value="InterPro"/>
</dbReference>
<dbReference type="SMART" id="SM00702">
    <property type="entry name" value="P4Hc"/>
    <property type="match status" value="1"/>
</dbReference>
<comment type="caution">
    <text evidence="7">The sequence shown here is derived from an EMBL/GenBank/DDBJ whole genome shotgun (WGS) entry which is preliminary data.</text>
</comment>
<name>A0A5J4NGA4_9TREM</name>
<keyword evidence="8" id="KW-1185">Reference proteome</keyword>
<evidence type="ECO:0000256" key="2">
    <source>
        <dbReference type="ARBA" id="ARBA00022896"/>
    </source>
</evidence>
<dbReference type="InterPro" id="IPR006620">
    <property type="entry name" value="Pro_4_hyd_alph"/>
</dbReference>
<dbReference type="GO" id="GO:0031543">
    <property type="term" value="F:peptidyl-proline dioxygenase activity"/>
    <property type="evidence" value="ECO:0007669"/>
    <property type="project" value="TreeGrafter"/>
</dbReference>
<dbReference type="EMBL" id="QNGE01003091">
    <property type="protein sequence ID" value="KAA3674525.1"/>
    <property type="molecule type" value="Genomic_DNA"/>
</dbReference>
<feature type="domain" description="Prolyl 4-hydroxylase alpha subunit" evidence="6">
    <location>
        <begin position="129"/>
        <end position="306"/>
    </location>
</feature>
<proteinExistence type="predicted"/>
<protein>
    <recommendedName>
        <fullName evidence="6">Prolyl 4-hydroxylase alpha subunit domain-containing protein</fullName>
    </recommendedName>
</protein>
<feature type="compositionally biased region" description="Acidic residues" evidence="5">
    <location>
        <begin position="677"/>
        <end position="694"/>
    </location>
</feature>
<dbReference type="Proteomes" id="UP000324629">
    <property type="component" value="Unassembled WGS sequence"/>
</dbReference>
<dbReference type="Gene3D" id="2.60.120.620">
    <property type="entry name" value="q2cbj1_9rhob like domain"/>
    <property type="match status" value="2"/>
</dbReference>
<dbReference type="InterPro" id="IPR019601">
    <property type="entry name" value="Oxoglutarate/Fe-dep_Oase_C"/>
</dbReference>
<feature type="region of interest" description="Disordered" evidence="5">
    <location>
        <begin position="659"/>
        <end position="694"/>
    </location>
</feature>
<organism evidence="7 8">
    <name type="scientific">Paragonimus westermani</name>
    <dbReference type="NCBI Taxonomy" id="34504"/>
    <lineage>
        <taxon>Eukaryota</taxon>
        <taxon>Metazoa</taxon>
        <taxon>Spiralia</taxon>
        <taxon>Lophotrochozoa</taxon>
        <taxon>Platyhelminthes</taxon>
        <taxon>Trematoda</taxon>
        <taxon>Digenea</taxon>
        <taxon>Plagiorchiida</taxon>
        <taxon>Troglotremata</taxon>
        <taxon>Troglotrematidae</taxon>
        <taxon>Paragonimus</taxon>
    </lineage>
</organism>
<dbReference type="InterPro" id="IPR039558">
    <property type="entry name" value="TPA1/OFD1_N"/>
</dbReference>
<dbReference type="Pfam" id="PF13661">
    <property type="entry name" value="2OG-FeII_Oxy_4"/>
    <property type="match status" value="1"/>
</dbReference>
<dbReference type="GO" id="GO:0005737">
    <property type="term" value="C:cytoplasm"/>
    <property type="evidence" value="ECO:0007669"/>
    <property type="project" value="TreeGrafter"/>
</dbReference>
<keyword evidence="4" id="KW-0560">Oxidoreductase</keyword>
<dbReference type="PANTHER" id="PTHR12117:SF0">
    <property type="entry name" value="PROLYL 3-HYDROXYLASE OGFOD1"/>
    <property type="match status" value="1"/>
</dbReference>
<dbReference type="AlphaFoldDB" id="A0A5J4NGA4"/>
<evidence type="ECO:0000313" key="8">
    <source>
        <dbReference type="Proteomes" id="UP000324629"/>
    </source>
</evidence>
<dbReference type="GO" id="GO:0006449">
    <property type="term" value="P:regulation of translational termination"/>
    <property type="evidence" value="ECO:0007669"/>
    <property type="project" value="TreeGrafter"/>
</dbReference>
<comment type="cofactor">
    <cofactor evidence="1">
        <name>L-ascorbate</name>
        <dbReference type="ChEBI" id="CHEBI:38290"/>
    </cofactor>
</comment>
<sequence>MTWQRDEELLSDIPLRKPIWFPVGVNYSTYGIVRYSSTRDLVATYKLGDRTPSQLSRCMRSLSDGRRRMVAVYSNYHFPVHPSRTFYNQTCLSYHVSSIENNVNRLRVEPYKSAEDLVNKVESEARLLPFEPRCNDMFTFKQSVDIVNLLKDEQHVEYKSSILVKLRSFLLSDVLPWLEKLTGAPLERDRIDFTSSIYGTHDVLLCHDDELDNRRIAFIWYLVPKDWDASVEGGCLELFSCQPEEQIHVPPIGEKPTTPIYPWKITASIPPRRNMFVFFEPSSYSFHQVTETLGSRDRLSLHGWFHGPPLPRPSERCHPTSVPLVSPVHVEEELVYRWINPFYLDMRQQTKIRRRFVKSSEIQLANFLKLEEWGRACNALSSVTEPVWSACGPFNRKHFDVLSEVSKYATQTDAVPEPLRELYRLFRSEAILVILSDLTGIRLHPSALASDTKVEDIKPPATKHARLEPDGDCVPNAHSTSPHTVSDPEMAALNDPQFRRWRTGYYTLLADSDVMDTAWRLECVLHLDGYGQPNAQNTTGGSLGDRITNWQQSWGGQLVYIARDEKSERIETAFVHEHSATNNFVGTAVGTARFEDHGQLLSVLPVDNSLTLVYTGPGTASFVKYINHAARPCSLKDCSDGPENCLSAFDLSVVYHEPVSEGHSGDESNAADNMESSGDEDIVDSELEAENEDL</sequence>
<feature type="region of interest" description="Disordered" evidence="5">
    <location>
        <begin position="465"/>
        <end position="489"/>
    </location>
</feature>
<dbReference type="PANTHER" id="PTHR12117">
    <property type="entry name" value="HISTONE ACETYLTRANSFERASE COMPLEX"/>
    <property type="match status" value="1"/>
</dbReference>
<gene>
    <name evidence="7" type="ORF">DEA37_0002555</name>
</gene>
<keyword evidence="2" id="KW-0847">Vitamin C</keyword>
<dbReference type="InterPro" id="IPR051842">
    <property type="entry name" value="uS12_prolyl_hydroxylase"/>
</dbReference>
<keyword evidence="3" id="KW-0223">Dioxygenase</keyword>